<name>A0A8S4RGW9_9NEOP</name>
<organism evidence="1 2">
    <name type="scientific">Pararge aegeria aegeria</name>
    <dbReference type="NCBI Taxonomy" id="348720"/>
    <lineage>
        <taxon>Eukaryota</taxon>
        <taxon>Metazoa</taxon>
        <taxon>Ecdysozoa</taxon>
        <taxon>Arthropoda</taxon>
        <taxon>Hexapoda</taxon>
        <taxon>Insecta</taxon>
        <taxon>Pterygota</taxon>
        <taxon>Neoptera</taxon>
        <taxon>Endopterygota</taxon>
        <taxon>Lepidoptera</taxon>
        <taxon>Glossata</taxon>
        <taxon>Ditrysia</taxon>
        <taxon>Papilionoidea</taxon>
        <taxon>Nymphalidae</taxon>
        <taxon>Satyrinae</taxon>
        <taxon>Satyrini</taxon>
        <taxon>Parargina</taxon>
        <taxon>Pararge</taxon>
    </lineage>
</organism>
<gene>
    <name evidence="1" type="primary">jg24494</name>
    <name evidence="1" type="ORF">PAEG_LOCUS13452</name>
</gene>
<reference evidence="1" key="1">
    <citation type="submission" date="2022-03" db="EMBL/GenBank/DDBJ databases">
        <authorList>
            <person name="Lindestad O."/>
        </authorList>
    </citation>
    <scope>NUCLEOTIDE SEQUENCE</scope>
</reference>
<dbReference type="Proteomes" id="UP000838756">
    <property type="component" value="Unassembled WGS sequence"/>
</dbReference>
<sequence>MDAGNLSPVGEKSSVERRTLCTRCAFGECWDILVCLRGGSATAGAASWVANVCESVAQPPGDWFEHRGVLVGTSPT</sequence>
<dbReference type="AlphaFoldDB" id="A0A8S4RGW9"/>
<protein>
    <submittedName>
        <fullName evidence="1">Jg24494 protein</fullName>
    </submittedName>
</protein>
<keyword evidence="2" id="KW-1185">Reference proteome</keyword>
<evidence type="ECO:0000313" key="1">
    <source>
        <dbReference type="EMBL" id="CAH2235949.1"/>
    </source>
</evidence>
<evidence type="ECO:0000313" key="2">
    <source>
        <dbReference type="Proteomes" id="UP000838756"/>
    </source>
</evidence>
<comment type="caution">
    <text evidence="1">The sequence shown here is derived from an EMBL/GenBank/DDBJ whole genome shotgun (WGS) entry which is preliminary data.</text>
</comment>
<dbReference type="EMBL" id="CAKXAJ010025165">
    <property type="protein sequence ID" value="CAH2235949.1"/>
    <property type="molecule type" value="Genomic_DNA"/>
</dbReference>
<proteinExistence type="predicted"/>
<accession>A0A8S4RGW9</accession>